<evidence type="ECO:0000313" key="2">
    <source>
        <dbReference type="EMBL" id="EXG77672.1"/>
    </source>
</evidence>
<gene>
    <name evidence="2" type="ORF">XylorDRAFT_0011</name>
</gene>
<protein>
    <submittedName>
        <fullName evidence="2">Membrane protein</fullName>
    </submittedName>
</protein>
<evidence type="ECO:0000256" key="1">
    <source>
        <dbReference type="SAM" id="Phobius"/>
    </source>
</evidence>
<dbReference type="RefSeq" id="WP_036875842.1">
    <property type="nucleotide sequence ID" value="NZ_KK073873.1"/>
</dbReference>
<reference evidence="2" key="1">
    <citation type="submission" date="2013-07" db="EMBL/GenBank/DDBJ databases">
        <authorList>
            <consortium name="DOE Joint Genome Institute"/>
            <person name="Anderson I."/>
            <person name="Huntemann M."/>
            <person name="Han J."/>
            <person name="Chen A."/>
            <person name="Kyrpides N."/>
            <person name="Mavromatis K."/>
            <person name="Markowitz V."/>
            <person name="Palaniappan K."/>
            <person name="Ivanova N."/>
            <person name="Schaumberg A."/>
            <person name="Pati A."/>
            <person name="Liolios K."/>
            <person name="Nordberg H.P."/>
            <person name="Cantor M.N."/>
            <person name="Hua S.X."/>
            <person name="Woyke T."/>
        </authorList>
    </citation>
    <scope>NUCLEOTIDE SEQUENCE [LARGE SCALE GENOMIC DNA]</scope>
    <source>
        <strain evidence="2">DSM 17970</strain>
    </source>
</reference>
<feature type="transmembrane region" description="Helical" evidence="1">
    <location>
        <begin position="106"/>
        <end position="127"/>
    </location>
</feature>
<organism evidence="2 3">
    <name type="scientific">Xylanibacter oryzae DSM 17970</name>
    <dbReference type="NCBI Taxonomy" id="915438"/>
    <lineage>
        <taxon>Bacteria</taxon>
        <taxon>Pseudomonadati</taxon>
        <taxon>Bacteroidota</taxon>
        <taxon>Bacteroidia</taxon>
        <taxon>Bacteroidales</taxon>
        <taxon>Prevotellaceae</taxon>
        <taxon>Xylanibacter</taxon>
    </lineage>
</organism>
<keyword evidence="1" id="KW-0472">Membrane</keyword>
<keyword evidence="1" id="KW-1133">Transmembrane helix</keyword>
<dbReference type="InterPro" id="IPR012861">
    <property type="entry name" value="DUF1634"/>
</dbReference>
<feature type="transmembrane region" description="Helical" evidence="1">
    <location>
        <begin position="76"/>
        <end position="94"/>
    </location>
</feature>
<dbReference type="Pfam" id="PF07843">
    <property type="entry name" value="DUF1634"/>
    <property type="match status" value="1"/>
</dbReference>
<accession>A0ABP3BC14</accession>
<name>A0ABP3BC14_9BACT</name>
<dbReference type="Proteomes" id="UP000243438">
    <property type="component" value="Unassembled WGS sequence"/>
</dbReference>
<sequence>MEIIQQNKKMQQLIGTTLRVGVMTACCIAILSGSYYLIRHGAEPVPDYMKFHGEPVSLTTLSGIFSGLLHFQARNWIQLGVLVLMLTPITRIILSLIDFAHEKDWLYVTITAIVFLVILSNSIGGGIL</sequence>
<proteinExistence type="predicted"/>
<feature type="transmembrane region" description="Helical" evidence="1">
    <location>
        <begin position="20"/>
        <end position="38"/>
    </location>
</feature>
<comment type="caution">
    <text evidence="2">The sequence shown here is derived from an EMBL/GenBank/DDBJ whole genome shotgun (WGS) entry which is preliminary data.</text>
</comment>
<evidence type="ECO:0000313" key="3">
    <source>
        <dbReference type="Proteomes" id="UP000243438"/>
    </source>
</evidence>
<keyword evidence="1" id="KW-0812">Transmembrane</keyword>
<keyword evidence="3" id="KW-1185">Reference proteome</keyword>
<dbReference type="EMBL" id="JFBS01000001">
    <property type="protein sequence ID" value="EXG77672.1"/>
    <property type="molecule type" value="Genomic_DNA"/>
</dbReference>